<evidence type="ECO:0000259" key="6">
    <source>
        <dbReference type="Pfam" id="PF06271"/>
    </source>
</evidence>
<dbReference type="Proteomes" id="UP000181790">
    <property type="component" value="Unassembled WGS sequence"/>
</dbReference>
<keyword evidence="3 5" id="KW-1133">Transmembrane helix</keyword>
<dbReference type="OrthoDB" id="9814143at2"/>
<evidence type="ECO:0000256" key="5">
    <source>
        <dbReference type="SAM" id="Phobius"/>
    </source>
</evidence>
<dbReference type="RefSeq" id="WP_071504658.1">
    <property type="nucleotide sequence ID" value="NZ_MORL01000010.1"/>
</dbReference>
<evidence type="ECO:0000256" key="2">
    <source>
        <dbReference type="ARBA" id="ARBA00022692"/>
    </source>
</evidence>
<dbReference type="PANTHER" id="PTHR38480:SF1">
    <property type="entry name" value="SLR0254 PROTEIN"/>
    <property type="match status" value="1"/>
</dbReference>
<name>A0A1S2VHM9_9BACT</name>
<protein>
    <submittedName>
        <fullName evidence="7">RDD family protein</fullName>
    </submittedName>
</protein>
<evidence type="ECO:0000256" key="3">
    <source>
        <dbReference type="ARBA" id="ARBA00022989"/>
    </source>
</evidence>
<evidence type="ECO:0000313" key="7">
    <source>
        <dbReference type="EMBL" id="OIN57716.1"/>
    </source>
</evidence>
<keyword evidence="4 5" id="KW-0472">Membrane</keyword>
<organism evidence="7 8">
    <name type="scientific">Arsenicibacter rosenii</name>
    <dbReference type="NCBI Taxonomy" id="1750698"/>
    <lineage>
        <taxon>Bacteria</taxon>
        <taxon>Pseudomonadati</taxon>
        <taxon>Bacteroidota</taxon>
        <taxon>Cytophagia</taxon>
        <taxon>Cytophagales</taxon>
        <taxon>Spirosomataceae</taxon>
        <taxon>Arsenicibacter</taxon>
    </lineage>
</organism>
<feature type="transmembrane region" description="Helical" evidence="5">
    <location>
        <begin position="54"/>
        <end position="71"/>
    </location>
</feature>
<feature type="transmembrane region" description="Helical" evidence="5">
    <location>
        <begin position="28"/>
        <end position="48"/>
    </location>
</feature>
<evidence type="ECO:0000313" key="8">
    <source>
        <dbReference type="Proteomes" id="UP000181790"/>
    </source>
</evidence>
<dbReference type="PANTHER" id="PTHR38480">
    <property type="entry name" value="SLR0254 PROTEIN"/>
    <property type="match status" value="1"/>
</dbReference>
<proteinExistence type="predicted"/>
<accession>A0A1S2VHM9</accession>
<dbReference type="EMBL" id="MORL01000010">
    <property type="protein sequence ID" value="OIN57716.1"/>
    <property type="molecule type" value="Genomic_DNA"/>
</dbReference>
<reference evidence="7 8" key="1">
    <citation type="submission" date="2016-10" db="EMBL/GenBank/DDBJ databases">
        <title>Arsenicibacter rosenii gen. nov., sp. nov., an efficient arsenic-methylating bacterium isolated from an arsenic-contaminated paddy soil.</title>
        <authorList>
            <person name="Huang K."/>
        </authorList>
    </citation>
    <scope>NUCLEOTIDE SEQUENCE [LARGE SCALE GENOMIC DNA]</scope>
    <source>
        <strain evidence="7 8">SM-1</strain>
    </source>
</reference>
<evidence type="ECO:0000256" key="4">
    <source>
        <dbReference type="ARBA" id="ARBA00023136"/>
    </source>
</evidence>
<dbReference type="GO" id="GO:0016020">
    <property type="term" value="C:membrane"/>
    <property type="evidence" value="ECO:0007669"/>
    <property type="project" value="UniProtKB-SubCell"/>
</dbReference>
<comment type="subcellular location">
    <subcellularLocation>
        <location evidence="1">Membrane</location>
        <topology evidence="1">Multi-pass membrane protein</topology>
    </subcellularLocation>
</comment>
<feature type="domain" description="RDD" evidence="6">
    <location>
        <begin position="18"/>
        <end position="141"/>
    </location>
</feature>
<dbReference type="InterPro" id="IPR010432">
    <property type="entry name" value="RDD"/>
</dbReference>
<sequence>MAVSILTSQNVRLEYEPASIGERIAATFIDYAVFIGWILLTLAVPAAAKIPLGTFYVILVGALPVFLYDFICEWQLNGQTLGKIAMNIRVVMLDGSQPGIGAYLMRWLLRLVDTKLFSGLVAIIAIAASERGQRIGDIAAGTTVVKLTQKVSLEEVTVSQLPADYQVTFPEVKLLSDRDIHIIREVMLRGDAEALHRTAQKVKEVTGTMTMLPDYNYLKIIVNDYQFLATQ</sequence>
<gene>
    <name evidence="7" type="ORF">BLX24_18395</name>
</gene>
<dbReference type="Pfam" id="PF06271">
    <property type="entry name" value="RDD"/>
    <property type="match status" value="1"/>
</dbReference>
<comment type="caution">
    <text evidence="7">The sequence shown here is derived from an EMBL/GenBank/DDBJ whole genome shotgun (WGS) entry which is preliminary data.</text>
</comment>
<dbReference type="AlphaFoldDB" id="A0A1S2VHM9"/>
<evidence type="ECO:0000256" key="1">
    <source>
        <dbReference type="ARBA" id="ARBA00004141"/>
    </source>
</evidence>
<keyword evidence="8" id="KW-1185">Reference proteome</keyword>
<keyword evidence="2 5" id="KW-0812">Transmembrane</keyword>